<name>A0ACC0WB66_9STRA</name>
<keyword evidence="2" id="KW-1185">Reference proteome</keyword>
<dbReference type="Proteomes" id="UP001163321">
    <property type="component" value="Chromosome 3"/>
</dbReference>
<comment type="caution">
    <text evidence="1">The sequence shown here is derived from an EMBL/GenBank/DDBJ whole genome shotgun (WGS) entry which is preliminary data.</text>
</comment>
<evidence type="ECO:0000313" key="1">
    <source>
        <dbReference type="EMBL" id="KAI9916014.1"/>
    </source>
</evidence>
<protein>
    <submittedName>
        <fullName evidence="1">Uncharacterized protein</fullName>
    </submittedName>
</protein>
<organism evidence="1 2">
    <name type="scientific">Peronosclerospora sorghi</name>
    <dbReference type="NCBI Taxonomy" id="230839"/>
    <lineage>
        <taxon>Eukaryota</taxon>
        <taxon>Sar</taxon>
        <taxon>Stramenopiles</taxon>
        <taxon>Oomycota</taxon>
        <taxon>Peronosporomycetes</taxon>
        <taxon>Peronosporales</taxon>
        <taxon>Peronosporaceae</taxon>
        <taxon>Peronosclerospora</taxon>
    </lineage>
</organism>
<reference evidence="1 2" key="1">
    <citation type="journal article" date="2022" name="bioRxiv">
        <title>The genome of the oomycete Peronosclerospora sorghi, a cosmopolitan pathogen of maize and sorghum, is inflated with dispersed pseudogenes.</title>
        <authorList>
            <person name="Fletcher K."/>
            <person name="Martin F."/>
            <person name="Isakeit T."/>
            <person name="Cavanaugh K."/>
            <person name="Magill C."/>
            <person name="Michelmore R."/>
        </authorList>
    </citation>
    <scope>NUCLEOTIDE SEQUENCE [LARGE SCALE GENOMIC DNA]</scope>
    <source>
        <strain evidence="1">P6</strain>
    </source>
</reference>
<dbReference type="EMBL" id="CM047582">
    <property type="protein sequence ID" value="KAI9916014.1"/>
    <property type="molecule type" value="Genomic_DNA"/>
</dbReference>
<evidence type="ECO:0000313" key="2">
    <source>
        <dbReference type="Proteomes" id="UP001163321"/>
    </source>
</evidence>
<accession>A0ACC0WB66</accession>
<proteinExistence type="predicted"/>
<gene>
    <name evidence="1" type="ORF">PsorP6_007030</name>
</gene>
<sequence>MPDIRGTFRVPRDPRPADAMRGVEGTHDLVASSPRAVGTFRRVVTPVVQPSARPVSIVRAMGWTNLVHLVLRTDRVLRFMAVHVSAHDSLRRRLSLPRGMREVEKGDGGRLLGRNAGFVALGGRILADVMLFFKDFEGEEDRRRSGDLRKRTTGHNSYVLLLCDALIHKRQIIVASLQKGA</sequence>